<accession>A0ABP7S2D2</accession>
<reference evidence="6" key="1">
    <citation type="journal article" date="2019" name="Int. J. Syst. Evol. Microbiol.">
        <title>The Global Catalogue of Microorganisms (GCM) 10K type strain sequencing project: providing services to taxonomists for standard genome sequencing and annotation.</title>
        <authorList>
            <consortium name="The Broad Institute Genomics Platform"/>
            <consortium name="The Broad Institute Genome Sequencing Center for Infectious Disease"/>
            <person name="Wu L."/>
            <person name="Ma J."/>
        </authorList>
    </citation>
    <scope>NUCLEOTIDE SEQUENCE [LARGE SCALE GENOMIC DNA]</scope>
    <source>
        <strain evidence="6">JCM 17342</strain>
    </source>
</reference>
<dbReference type="GO" id="GO:0005524">
    <property type="term" value="F:ATP binding"/>
    <property type="evidence" value="ECO:0007669"/>
    <property type="project" value="UniProtKB-KW"/>
</dbReference>
<dbReference type="InterPro" id="IPR050221">
    <property type="entry name" value="26S_Proteasome_ATPase"/>
</dbReference>
<dbReference type="InterPro" id="IPR027417">
    <property type="entry name" value="P-loop_NTPase"/>
</dbReference>
<dbReference type="Proteomes" id="UP001501747">
    <property type="component" value="Unassembled WGS sequence"/>
</dbReference>
<dbReference type="CDD" id="cd19481">
    <property type="entry name" value="RecA-like_protease"/>
    <property type="match status" value="1"/>
</dbReference>
<organism evidence="5 6">
    <name type="scientific">Allokutzneria multivorans</name>
    <dbReference type="NCBI Taxonomy" id="1142134"/>
    <lineage>
        <taxon>Bacteria</taxon>
        <taxon>Bacillati</taxon>
        <taxon>Actinomycetota</taxon>
        <taxon>Actinomycetes</taxon>
        <taxon>Pseudonocardiales</taxon>
        <taxon>Pseudonocardiaceae</taxon>
        <taxon>Allokutzneria</taxon>
    </lineage>
</organism>
<dbReference type="InterPro" id="IPR003593">
    <property type="entry name" value="AAA+_ATPase"/>
</dbReference>
<proteinExistence type="inferred from homology"/>
<sequence>MDLAWLQNNDRYLSASLTWLRMRLMLAIDNRTVVPQQLEQRTRWWGSKPKPVVAQPSRKVSPGEVEQAATARAQAAAISPEPALHTVARLFGLSDFERDTLLLCAAMELDPALGGLCAQAHGNAGMAHPTLGLALSVLPEPAWDVVAPHRGLRRWRLLDIVQGAGQPLVTATLRAQERIVNYLKGLNYLDDRLEPLVAPLGTRAAPALPPSQQDAVTALREEWLSGGNAVVQLVGADEASKLLVAARAAIEVGVVPYRLEASLLPTAPSELDELARLWRREAMMLPLALYLDAGDLSEEAGKFSPVTRFLSRVGGASVLVARESWPELGRRTVVVDVSPPTARERAEAWRGELGGDAPAELVGELAGQFALDVGAISEIAAGGVGRERLWRACLHGTRPRLDSLAQRLQPAVGWDDLVLPQEEMTVLRQIAAQVANRGTVYDEWGFGERIVRGLGVSVLFSGPSGVGKTMAAEVLAAELNLDLYRIDLSAVVSKYVGETEKNLRRLFDAAETGGAILLFDESESLFGKRSEVKDAHDRYANIETGYLLQRMEAYHGLAVLTTNLRSALDVAFLRRLRFTIDFPFPGAEQRRELWQRAFPVHAPSSGLDFARLSQLQASGGMVRNIALNAAFLAAGDGGVITMPLVLRAARTEFRKLEIPFHERDFAWTGDA</sequence>
<dbReference type="Gene3D" id="3.40.50.300">
    <property type="entry name" value="P-loop containing nucleotide triphosphate hydrolases"/>
    <property type="match status" value="1"/>
</dbReference>
<protein>
    <submittedName>
        <fullName evidence="5">ATP-binding protein</fullName>
    </submittedName>
</protein>
<evidence type="ECO:0000313" key="6">
    <source>
        <dbReference type="Proteomes" id="UP001501747"/>
    </source>
</evidence>
<keyword evidence="3 5" id="KW-0067">ATP-binding</keyword>
<evidence type="ECO:0000256" key="2">
    <source>
        <dbReference type="ARBA" id="ARBA00022741"/>
    </source>
</evidence>
<dbReference type="InterPro" id="IPR003959">
    <property type="entry name" value="ATPase_AAA_core"/>
</dbReference>
<gene>
    <name evidence="5" type="ORF">GCM10022247_29140</name>
</gene>
<evidence type="ECO:0000256" key="1">
    <source>
        <dbReference type="ARBA" id="ARBA00006914"/>
    </source>
</evidence>
<dbReference type="RefSeq" id="WP_344874860.1">
    <property type="nucleotide sequence ID" value="NZ_BAABAL010000008.1"/>
</dbReference>
<comment type="similarity">
    <text evidence="1">Belongs to the AAA ATPase family.</text>
</comment>
<evidence type="ECO:0000313" key="5">
    <source>
        <dbReference type="EMBL" id="GAA4005698.1"/>
    </source>
</evidence>
<dbReference type="Pfam" id="PF00004">
    <property type="entry name" value="AAA"/>
    <property type="match status" value="1"/>
</dbReference>
<name>A0ABP7S2D2_9PSEU</name>
<dbReference type="PANTHER" id="PTHR23073">
    <property type="entry name" value="26S PROTEASOME REGULATORY SUBUNIT"/>
    <property type="match status" value="1"/>
</dbReference>
<dbReference type="Pfam" id="PF22977">
    <property type="entry name" value="WHD"/>
    <property type="match status" value="1"/>
</dbReference>
<keyword evidence="2" id="KW-0547">Nucleotide-binding</keyword>
<keyword evidence="6" id="KW-1185">Reference proteome</keyword>
<dbReference type="SUPFAM" id="SSF52540">
    <property type="entry name" value="P-loop containing nucleoside triphosphate hydrolases"/>
    <property type="match status" value="1"/>
</dbReference>
<dbReference type="InterPro" id="IPR054472">
    <property type="entry name" value="WHD"/>
</dbReference>
<evidence type="ECO:0000259" key="4">
    <source>
        <dbReference type="SMART" id="SM00382"/>
    </source>
</evidence>
<dbReference type="EMBL" id="BAABAL010000008">
    <property type="protein sequence ID" value="GAA4005698.1"/>
    <property type="molecule type" value="Genomic_DNA"/>
</dbReference>
<evidence type="ECO:0000256" key="3">
    <source>
        <dbReference type="ARBA" id="ARBA00022840"/>
    </source>
</evidence>
<dbReference type="SMART" id="SM00382">
    <property type="entry name" value="AAA"/>
    <property type="match status" value="1"/>
</dbReference>
<comment type="caution">
    <text evidence="5">The sequence shown here is derived from an EMBL/GenBank/DDBJ whole genome shotgun (WGS) entry which is preliminary data.</text>
</comment>
<feature type="domain" description="AAA+ ATPase" evidence="4">
    <location>
        <begin position="454"/>
        <end position="586"/>
    </location>
</feature>